<evidence type="ECO:0000313" key="2">
    <source>
        <dbReference type="Proteomes" id="UP000001510"/>
    </source>
</evidence>
<dbReference type="HOGENOM" id="CLU_2634112_0_0_3"/>
<name>B0JWE7_MICAN</name>
<keyword evidence="2" id="KW-1185">Reference proteome</keyword>
<dbReference type="EMBL" id="AP009552">
    <property type="protein sequence ID" value="BAG01627.1"/>
    <property type="molecule type" value="Genomic_DNA"/>
</dbReference>
<dbReference type="PaxDb" id="449447-MAE_18050"/>
<organism evidence="1 2">
    <name type="scientific">Microcystis aeruginosa (strain NIES-843 / IAM M-2473)</name>
    <dbReference type="NCBI Taxonomy" id="449447"/>
    <lineage>
        <taxon>Bacteria</taxon>
        <taxon>Bacillati</taxon>
        <taxon>Cyanobacteriota</taxon>
        <taxon>Cyanophyceae</taxon>
        <taxon>Oscillatoriophycideae</taxon>
        <taxon>Chroococcales</taxon>
        <taxon>Microcystaceae</taxon>
        <taxon>Microcystis</taxon>
    </lineage>
</organism>
<dbReference type="KEGG" id="mar:MAE_18050"/>
<dbReference type="AlphaFoldDB" id="B0JWE7"/>
<reference evidence="1 2" key="1">
    <citation type="journal article" date="2007" name="DNA Res.">
        <title>Complete genomic structure of the bloom-forming toxic cyanobacterium Microcystis aeruginosa NIES-843.</title>
        <authorList>
            <person name="Kaneko T."/>
            <person name="Nakajima N."/>
            <person name="Okamoto S."/>
            <person name="Suzuki I."/>
            <person name="Tanabe Y."/>
            <person name="Tamaoki M."/>
            <person name="Nakamura Y."/>
            <person name="Kasai F."/>
            <person name="Watanabe A."/>
            <person name="Kawashima K."/>
            <person name="Kishida Y."/>
            <person name="Ono A."/>
            <person name="Shimizu Y."/>
            <person name="Takahashi C."/>
            <person name="Minami C."/>
            <person name="Fujishiro T."/>
            <person name="Kohara M."/>
            <person name="Katoh M."/>
            <person name="Nakazaki N."/>
            <person name="Nakayama S."/>
            <person name="Yamada M."/>
            <person name="Tabata S."/>
            <person name="Watanabe M.M."/>
        </authorList>
    </citation>
    <scope>NUCLEOTIDE SEQUENCE [LARGE SCALE GENOMIC DNA]</scope>
    <source>
        <strain evidence="2">NIES-843 / IAM M-247</strain>
    </source>
</reference>
<protein>
    <submittedName>
        <fullName evidence="1">Uncharacterized protein</fullName>
    </submittedName>
</protein>
<sequence length="77" mass="8518">MLPQWGHFSALTLSVRSIRPNPLRVFPSCPFCPPGLRPSFFSPSLAFSGFLSKSVEGRAVSFSHQNIKSKSDHSQVK</sequence>
<evidence type="ECO:0000313" key="1">
    <source>
        <dbReference type="EMBL" id="BAG01627.1"/>
    </source>
</evidence>
<dbReference type="STRING" id="449447.MAE_18050"/>
<gene>
    <name evidence="1" type="ordered locus">MAE_18050</name>
</gene>
<dbReference type="Proteomes" id="UP000001510">
    <property type="component" value="Chromosome"/>
</dbReference>
<proteinExistence type="predicted"/>
<accession>B0JWE7</accession>
<dbReference type="EnsemblBacteria" id="BAG01627">
    <property type="protein sequence ID" value="BAG01627"/>
    <property type="gene ID" value="MAE_18050"/>
</dbReference>